<organism evidence="1">
    <name type="scientific">viral metagenome</name>
    <dbReference type="NCBI Taxonomy" id="1070528"/>
    <lineage>
        <taxon>unclassified sequences</taxon>
        <taxon>metagenomes</taxon>
        <taxon>organismal metagenomes</taxon>
    </lineage>
</organism>
<dbReference type="AlphaFoldDB" id="A0A6C0H7B6"/>
<sequence length="104" mass="12149">MEQINNIINKFNTVNNDINKISEIANYYINNGQVTNEDTLCNVTQIINDLKNNLDALNNDYYIFKTIIDVLNIKNEIIDELFNKIKDINIYATDIITQFNPLFE</sequence>
<name>A0A6C0H7B6_9ZZZZ</name>
<dbReference type="EMBL" id="MN739884">
    <property type="protein sequence ID" value="QHT75903.1"/>
    <property type="molecule type" value="Genomic_DNA"/>
</dbReference>
<accession>A0A6C0H7B6</accession>
<reference evidence="1" key="1">
    <citation type="journal article" date="2020" name="Nature">
        <title>Giant virus diversity and host interactions through global metagenomics.</title>
        <authorList>
            <person name="Schulz F."/>
            <person name="Roux S."/>
            <person name="Paez-Espino D."/>
            <person name="Jungbluth S."/>
            <person name="Walsh D.A."/>
            <person name="Denef V.J."/>
            <person name="McMahon K.D."/>
            <person name="Konstantinidis K.T."/>
            <person name="Eloe-Fadrosh E.A."/>
            <person name="Kyrpides N.C."/>
            <person name="Woyke T."/>
        </authorList>
    </citation>
    <scope>NUCLEOTIDE SEQUENCE</scope>
    <source>
        <strain evidence="1">GVMAG-M-3300023179-71</strain>
    </source>
</reference>
<protein>
    <submittedName>
        <fullName evidence="1">Uncharacterized protein</fullName>
    </submittedName>
</protein>
<evidence type="ECO:0000313" key="1">
    <source>
        <dbReference type="EMBL" id="QHT75903.1"/>
    </source>
</evidence>
<proteinExistence type="predicted"/>